<comment type="similarity">
    <text evidence="2">Belongs to the cyclin family.</text>
</comment>
<dbReference type="InterPro" id="IPR006671">
    <property type="entry name" value="Cyclin_N"/>
</dbReference>
<protein>
    <recommendedName>
        <fullName evidence="4">Cyclin-like domain-containing protein</fullName>
    </recommendedName>
</protein>
<evidence type="ECO:0000256" key="2">
    <source>
        <dbReference type="RuleBase" id="RU000383"/>
    </source>
</evidence>
<evidence type="ECO:0000313" key="6">
    <source>
        <dbReference type="Proteomes" id="UP001527925"/>
    </source>
</evidence>
<keyword evidence="1 2" id="KW-0195">Cyclin</keyword>
<dbReference type="Pfam" id="PF00134">
    <property type="entry name" value="Cyclin_N"/>
    <property type="match status" value="1"/>
</dbReference>
<feature type="domain" description="Cyclin-like" evidence="4">
    <location>
        <begin position="90"/>
        <end position="173"/>
    </location>
</feature>
<dbReference type="Gene3D" id="1.10.472.10">
    <property type="entry name" value="Cyclin-like"/>
    <property type="match status" value="2"/>
</dbReference>
<evidence type="ECO:0000259" key="4">
    <source>
        <dbReference type="SMART" id="SM00385"/>
    </source>
</evidence>
<evidence type="ECO:0000313" key="5">
    <source>
        <dbReference type="EMBL" id="KAL2917831.1"/>
    </source>
</evidence>
<dbReference type="PANTHER" id="PTHR10026">
    <property type="entry name" value="CYCLIN"/>
    <property type="match status" value="1"/>
</dbReference>
<dbReference type="Pfam" id="PF16899">
    <property type="entry name" value="Cyclin_C_2"/>
    <property type="match status" value="1"/>
</dbReference>
<evidence type="ECO:0000256" key="1">
    <source>
        <dbReference type="ARBA" id="ARBA00023127"/>
    </source>
</evidence>
<dbReference type="InterPro" id="IPR013763">
    <property type="entry name" value="Cyclin-like_dom"/>
</dbReference>
<dbReference type="CDD" id="cd20525">
    <property type="entry name" value="CYCLIN_CCNH_rpt2"/>
    <property type="match status" value="1"/>
</dbReference>
<dbReference type="InterPro" id="IPR043198">
    <property type="entry name" value="Cyclin/Ssn8"/>
</dbReference>
<gene>
    <name evidence="5" type="ORF">HK105_202704</name>
</gene>
<keyword evidence="6" id="KW-1185">Reference proteome</keyword>
<dbReference type="SUPFAM" id="SSF47954">
    <property type="entry name" value="Cyclin-like"/>
    <property type="match status" value="2"/>
</dbReference>
<feature type="region of interest" description="Disordered" evidence="3">
    <location>
        <begin position="367"/>
        <end position="400"/>
    </location>
</feature>
<evidence type="ECO:0000256" key="3">
    <source>
        <dbReference type="SAM" id="MobiDB-lite"/>
    </source>
</evidence>
<dbReference type="CDD" id="cd20524">
    <property type="entry name" value="CYCLIN_CCNH_rpt1"/>
    <property type="match status" value="1"/>
</dbReference>
<dbReference type="EMBL" id="JADGIZ020000009">
    <property type="protein sequence ID" value="KAL2917831.1"/>
    <property type="molecule type" value="Genomic_DNA"/>
</dbReference>
<name>A0ABR4NE84_9FUNG</name>
<organism evidence="5 6">
    <name type="scientific">Polyrhizophydium stewartii</name>
    <dbReference type="NCBI Taxonomy" id="2732419"/>
    <lineage>
        <taxon>Eukaryota</taxon>
        <taxon>Fungi</taxon>
        <taxon>Fungi incertae sedis</taxon>
        <taxon>Chytridiomycota</taxon>
        <taxon>Chytridiomycota incertae sedis</taxon>
        <taxon>Chytridiomycetes</taxon>
        <taxon>Rhizophydiales</taxon>
        <taxon>Rhizophydiales incertae sedis</taxon>
        <taxon>Polyrhizophydium</taxon>
    </lineage>
</organism>
<feature type="compositionally biased region" description="Basic and acidic residues" evidence="3">
    <location>
        <begin position="371"/>
        <end position="380"/>
    </location>
</feature>
<comment type="caution">
    <text evidence="5">The sequence shown here is derived from an EMBL/GenBank/DDBJ whole genome shotgun (WGS) entry which is preliminary data.</text>
</comment>
<proteinExistence type="inferred from homology"/>
<dbReference type="SMART" id="SM00385">
    <property type="entry name" value="CYCLIN"/>
    <property type="match status" value="1"/>
</dbReference>
<sequence length="400" mass="43925">MPAVALVLTAHMSARQLFEQSSQVRNWLLTAEQLEETRLLVNADGVRRLQAAAALEAELAAAEGQPLANAAVPQGITWREQLLYCRFYEGKIVDFCKFFGFDKTVQATAIVFFKRFYLHNTVMDYDPKIVLITCLFLSTKVENTLIPIDEFLSKIPKAPEAATIIDQELKVSQGLKFEFAIQHPYWPLHGLFLDMQSYLQSTQPRQRHPDLIKRLYAIYNQAVDIVTASLISDVSFQFMPSQIALAAMLEASHGTVSHSLTVEGLTAAAASANAAISAPATGAVAVVAAAATLGQTVAQIMQGFIADRFQNEEGSRVDGLLAVLAHIRETLRGAPSLVVDKASAGAVAAKLKTSMNPEFDPASRVFRKRRAETEREAAEKRTRKAEKARHSLEQLATVLN</sequence>
<accession>A0ABR4NE84</accession>
<dbReference type="InterPro" id="IPR036915">
    <property type="entry name" value="Cyclin-like_sf"/>
</dbReference>
<reference evidence="5 6" key="1">
    <citation type="submission" date="2023-09" db="EMBL/GenBank/DDBJ databases">
        <title>Pangenome analysis of Batrachochytrium dendrobatidis and related Chytrids.</title>
        <authorList>
            <person name="Yacoub M.N."/>
            <person name="Stajich J.E."/>
            <person name="James T.Y."/>
        </authorList>
    </citation>
    <scope>NUCLEOTIDE SEQUENCE [LARGE SCALE GENOMIC DNA]</scope>
    <source>
        <strain evidence="5 6">JEL0888</strain>
    </source>
</reference>
<dbReference type="Proteomes" id="UP001527925">
    <property type="component" value="Unassembled WGS sequence"/>
</dbReference>
<dbReference type="InterPro" id="IPR031658">
    <property type="entry name" value="Cyclin_C_2"/>
</dbReference>